<gene>
    <name evidence="1" type="ORF">A1507_07855</name>
</gene>
<reference evidence="1 2" key="1">
    <citation type="submission" date="2016-03" db="EMBL/GenBank/DDBJ databases">
        <authorList>
            <person name="Ploux O."/>
        </authorList>
    </citation>
    <scope>NUCLEOTIDE SEQUENCE [LARGE SCALE GENOMIC DNA]</scope>
    <source>
        <strain evidence="1 2">R-45378</strain>
    </source>
</reference>
<proteinExistence type="predicted"/>
<protein>
    <submittedName>
        <fullName evidence="1">Uncharacterized protein</fullName>
    </submittedName>
</protein>
<dbReference type="AlphaFoldDB" id="A0A177NM76"/>
<evidence type="ECO:0000313" key="1">
    <source>
        <dbReference type="EMBL" id="OAI19188.1"/>
    </source>
</evidence>
<accession>A0A177NM76</accession>
<comment type="caution">
    <text evidence="1">The sequence shown here is derived from an EMBL/GenBank/DDBJ whole genome shotgun (WGS) entry which is preliminary data.</text>
</comment>
<organism evidence="1 2">
    <name type="scientific">Methylomonas koyamae</name>
    <dbReference type="NCBI Taxonomy" id="702114"/>
    <lineage>
        <taxon>Bacteria</taxon>
        <taxon>Pseudomonadati</taxon>
        <taxon>Pseudomonadota</taxon>
        <taxon>Gammaproteobacteria</taxon>
        <taxon>Methylococcales</taxon>
        <taxon>Methylococcaceae</taxon>
        <taxon>Methylomonas</taxon>
    </lineage>
</organism>
<dbReference type="Proteomes" id="UP000077857">
    <property type="component" value="Unassembled WGS sequence"/>
</dbReference>
<name>A0A177NM76_9GAMM</name>
<evidence type="ECO:0000313" key="2">
    <source>
        <dbReference type="Proteomes" id="UP000077857"/>
    </source>
</evidence>
<sequence>MPVVKLVTPAQGAHRKEIALAFLGAGAQREMLTVEGTLPANRVFPKGGKQLQFAVKAVADIDQPRRIERGGYRVPNLPGSGLAP</sequence>
<dbReference type="EMBL" id="LUUJ01000051">
    <property type="protein sequence ID" value="OAI19188.1"/>
    <property type="molecule type" value="Genomic_DNA"/>
</dbReference>